<dbReference type="Pfam" id="PF01425">
    <property type="entry name" value="Amidase"/>
    <property type="match status" value="1"/>
</dbReference>
<gene>
    <name evidence="2" type="ORF">EJP69_26940</name>
</gene>
<dbReference type="RefSeq" id="WP_126473373.1">
    <property type="nucleotide sequence ID" value="NZ_RXOE01000010.1"/>
</dbReference>
<comment type="caution">
    <text evidence="2">The sequence shown here is derived from an EMBL/GenBank/DDBJ whole genome shotgun (WGS) entry which is preliminary data.</text>
</comment>
<dbReference type="PANTHER" id="PTHR11895">
    <property type="entry name" value="TRANSAMIDASE"/>
    <property type="match status" value="1"/>
</dbReference>
<dbReference type="Gene3D" id="3.90.1300.10">
    <property type="entry name" value="Amidase signature (AS) domain"/>
    <property type="match status" value="1"/>
</dbReference>
<evidence type="ECO:0000313" key="3">
    <source>
        <dbReference type="Proteomes" id="UP000267418"/>
    </source>
</evidence>
<keyword evidence="3" id="KW-1185">Reference proteome</keyword>
<dbReference type="Proteomes" id="UP000267418">
    <property type="component" value="Unassembled WGS sequence"/>
</dbReference>
<dbReference type="SUPFAM" id="SSF75304">
    <property type="entry name" value="Amidase signature (AS) enzymes"/>
    <property type="match status" value="1"/>
</dbReference>
<dbReference type="EMBL" id="RXOE01000010">
    <property type="protein sequence ID" value="RTQ31156.1"/>
    <property type="molecule type" value="Genomic_DNA"/>
</dbReference>
<dbReference type="InterPro" id="IPR000120">
    <property type="entry name" value="Amidase"/>
</dbReference>
<dbReference type="OrthoDB" id="8576090at2"/>
<dbReference type="InterPro" id="IPR023631">
    <property type="entry name" value="Amidase_dom"/>
</dbReference>
<dbReference type="NCBIfam" id="NF005686">
    <property type="entry name" value="PRK07486.1"/>
    <property type="match status" value="1"/>
</dbReference>
<evidence type="ECO:0000259" key="1">
    <source>
        <dbReference type="Pfam" id="PF01425"/>
    </source>
</evidence>
<feature type="domain" description="Amidase" evidence="1">
    <location>
        <begin position="30"/>
        <end position="465"/>
    </location>
</feature>
<dbReference type="GO" id="GO:0003824">
    <property type="term" value="F:catalytic activity"/>
    <property type="evidence" value="ECO:0007669"/>
    <property type="project" value="InterPro"/>
</dbReference>
<reference evidence="2 3" key="1">
    <citation type="submission" date="2018-12" db="EMBL/GenBank/DDBJ databases">
        <title>The genome of Variovorax gossypii DSM 100435.</title>
        <authorList>
            <person name="Gao J."/>
            <person name="Sun J."/>
        </authorList>
    </citation>
    <scope>NUCLEOTIDE SEQUENCE [LARGE SCALE GENOMIC DNA]</scope>
    <source>
        <strain evidence="2 3">DSM 100435</strain>
    </source>
</reference>
<dbReference type="InterPro" id="IPR036928">
    <property type="entry name" value="AS_sf"/>
</dbReference>
<organism evidence="2 3">
    <name type="scientific">Variovorax gossypii</name>
    <dbReference type="NCBI Taxonomy" id="1679495"/>
    <lineage>
        <taxon>Bacteria</taxon>
        <taxon>Pseudomonadati</taxon>
        <taxon>Pseudomonadota</taxon>
        <taxon>Betaproteobacteria</taxon>
        <taxon>Burkholderiales</taxon>
        <taxon>Comamonadaceae</taxon>
        <taxon>Variovorax</taxon>
    </lineage>
</organism>
<sequence length="489" mass="52599">MSASTSTEPITLSARALATALRRRELSCRELMQACLAQIERFNPTVNALVSLQPTAQLLQQANACDARLARGEAVGRLHGFPMAPKDFVATAGMPTTMGSPVFAKQVTTHDAIMVERLRRAGAIFVGRSNTPEFGLGSHTYNTVFGTTRNAWSMDHAAGGSSGGAAVALALHMLPVADGSDMMGSLRNPAAWNNVYGLRPSLGRVPTGPGPELFFQQLGCEGPMGRTPEDVAWLLSVQAGHDERSPLSLAGDGEVFAQPLDAELRGRRIGWLGDLGGHLPMGPGVMALCESALRHFDTLGCSVEAAVPAFDFDALWTAWLRLRGFIVAGALRGLHADPITRTQLKPEACWEVEQGERLSAAMLHEAAVTRTQWHGALLKLFERFDFLVLPAAQVFPLSADEHWPREVGGRAMDTYHRWMEVTIGPTLAGLPAMAIPAGFSQEAGTRSLPMGLQLIGRPGADLEVLRMAHGWHQATPFAGMRPPLLQHAH</sequence>
<proteinExistence type="predicted"/>
<dbReference type="AlphaFoldDB" id="A0A3S0GXF1"/>
<accession>A0A3S0GXF1</accession>
<dbReference type="PANTHER" id="PTHR11895:SF76">
    <property type="entry name" value="INDOLEACETAMIDE HYDROLASE"/>
    <property type="match status" value="1"/>
</dbReference>
<protein>
    <submittedName>
        <fullName evidence="2">Amidase</fullName>
    </submittedName>
</protein>
<evidence type="ECO:0000313" key="2">
    <source>
        <dbReference type="EMBL" id="RTQ31156.1"/>
    </source>
</evidence>
<name>A0A3S0GXF1_9BURK</name>